<feature type="signal peptide" evidence="2">
    <location>
        <begin position="1"/>
        <end position="20"/>
    </location>
</feature>
<evidence type="ECO:0000313" key="4">
    <source>
        <dbReference type="EMBL" id="VDG81484.1"/>
    </source>
</evidence>
<evidence type="ECO:0000259" key="3">
    <source>
        <dbReference type="Pfam" id="PF13505"/>
    </source>
</evidence>
<reference evidence="4 5" key="1">
    <citation type="submission" date="2018-11" db="EMBL/GenBank/DDBJ databases">
        <authorList>
            <consortium name="Pathogen Informatics"/>
        </authorList>
    </citation>
    <scope>NUCLEOTIDE SEQUENCE [LARGE SCALE GENOMIC DNA]</scope>
    <source>
        <strain evidence="4 5">NCTC11458</strain>
    </source>
</reference>
<evidence type="ECO:0000313" key="5">
    <source>
        <dbReference type="Proteomes" id="UP000276733"/>
    </source>
</evidence>
<evidence type="ECO:0000256" key="1">
    <source>
        <dbReference type="ARBA" id="ARBA00022729"/>
    </source>
</evidence>
<dbReference type="RefSeq" id="WP_181831183.1">
    <property type="nucleotide sequence ID" value="NZ_UYIQ01000001.1"/>
</dbReference>
<dbReference type="InterPro" id="IPR027385">
    <property type="entry name" value="Beta-barrel_OMP"/>
</dbReference>
<evidence type="ECO:0000256" key="2">
    <source>
        <dbReference type="SAM" id="SignalP"/>
    </source>
</evidence>
<dbReference type="AlphaFoldDB" id="A0A7Z9C9X3"/>
<protein>
    <recommendedName>
        <fullName evidence="3">Outer membrane protein beta-barrel domain-containing protein</fullName>
    </recommendedName>
</protein>
<dbReference type="Pfam" id="PF13505">
    <property type="entry name" value="OMP_b-brl"/>
    <property type="match status" value="1"/>
</dbReference>
<feature type="chain" id="PRO_5031386925" description="Outer membrane protein beta-barrel domain-containing protein" evidence="2">
    <location>
        <begin position="21"/>
        <end position="218"/>
    </location>
</feature>
<organism evidence="4 5">
    <name type="scientific">Capnocytophaga ochracea</name>
    <dbReference type="NCBI Taxonomy" id="1018"/>
    <lineage>
        <taxon>Bacteria</taxon>
        <taxon>Pseudomonadati</taxon>
        <taxon>Bacteroidota</taxon>
        <taxon>Flavobacteriia</taxon>
        <taxon>Flavobacteriales</taxon>
        <taxon>Flavobacteriaceae</taxon>
        <taxon>Capnocytophaga</taxon>
    </lineage>
</organism>
<comment type="caution">
    <text evidence="4">The sequence shown here is derived from an EMBL/GenBank/DDBJ whole genome shotgun (WGS) entry which is preliminary data.</text>
</comment>
<accession>A0A7Z9C9X3</accession>
<keyword evidence="1 2" id="KW-0732">Signal</keyword>
<dbReference type="InterPro" id="IPR011250">
    <property type="entry name" value="OMP/PagP_B-barrel"/>
</dbReference>
<proteinExistence type="predicted"/>
<name>A0A7Z9C9X3_CAPOC</name>
<sequence length="218" mass="23701">MKRIITTIAVAIATICTANAQELKFGAKAGLNFSTLSSPEVSETQNGYTTTTKMDLGFRTGFHIGAFVEYGFTDQLFVEGGIAYSSQGAKFNSAETKTVNRWGDVIDSQKIDAKDASVIFNQVNIPIWVKYDIAGFRPKAGINLGYLANVKIKSDGKTESGDPDSRFDFGLGIGAEYNLPIGLFFDADFILGLTNLADKDTKADFKNRVIQIGVGYKF</sequence>
<dbReference type="Gene3D" id="2.40.160.20">
    <property type="match status" value="1"/>
</dbReference>
<dbReference type="SUPFAM" id="SSF56925">
    <property type="entry name" value="OMPA-like"/>
    <property type="match status" value="1"/>
</dbReference>
<feature type="domain" description="Outer membrane protein beta-barrel" evidence="3">
    <location>
        <begin position="9"/>
        <end position="218"/>
    </location>
</feature>
<dbReference type="EMBL" id="UYIQ01000001">
    <property type="protein sequence ID" value="VDG81484.1"/>
    <property type="molecule type" value="Genomic_DNA"/>
</dbReference>
<dbReference type="Proteomes" id="UP000276733">
    <property type="component" value="Unassembled WGS sequence"/>
</dbReference>
<gene>
    <name evidence="4" type="ORF">NCTC11458_00771</name>
</gene>